<feature type="region of interest" description="Disordered" evidence="1">
    <location>
        <begin position="1166"/>
        <end position="1202"/>
    </location>
</feature>
<feature type="compositionally biased region" description="Low complexity" evidence="1">
    <location>
        <begin position="1178"/>
        <end position="1193"/>
    </location>
</feature>
<feature type="compositionally biased region" description="Low complexity" evidence="1">
    <location>
        <begin position="845"/>
        <end position="858"/>
    </location>
</feature>
<dbReference type="VEuPathDB" id="ToxoDB:cyc_02517"/>
<dbReference type="Proteomes" id="UP000095192">
    <property type="component" value="Unassembled WGS sequence"/>
</dbReference>
<reference evidence="2 3" key="1">
    <citation type="journal article" date="2016" name="BMC Genomics">
        <title>Comparative genomics reveals Cyclospora cayetanensis possesses coccidia-like metabolism and invasion components but unique surface antigens.</title>
        <authorList>
            <person name="Liu S."/>
            <person name="Wang L."/>
            <person name="Zheng H."/>
            <person name="Xu Z."/>
            <person name="Roellig D.M."/>
            <person name="Li N."/>
            <person name="Frace M.A."/>
            <person name="Tang K."/>
            <person name="Arrowood M.J."/>
            <person name="Moss D.M."/>
            <person name="Zhang L."/>
            <person name="Feng Y."/>
            <person name="Xiao L."/>
        </authorList>
    </citation>
    <scope>NUCLEOTIDE SEQUENCE [LARGE SCALE GENOMIC DNA]</scope>
    <source>
        <strain evidence="2 3">CHN_HEN01</strain>
    </source>
</reference>
<protein>
    <submittedName>
        <fullName evidence="2">Pik3r4 kinase-related protein (Incomplete catalytic triad)</fullName>
    </submittedName>
</protein>
<dbReference type="InterPro" id="IPR011009">
    <property type="entry name" value="Kinase-like_dom_sf"/>
</dbReference>
<evidence type="ECO:0000313" key="2">
    <source>
        <dbReference type="EMBL" id="OEH80557.1"/>
    </source>
</evidence>
<name>A0A1D3DAS1_9EIME</name>
<accession>A0A1D3DAS1</accession>
<feature type="compositionally biased region" description="Basic and acidic residues" evidence="1">
    <location>
        <begin position="559"/>
        <end position="568"/>
    </location>
</feature>
<dbReference type="Gene3D" id="1.10.510.10">
    <property type="entry name" value="Transferase(Phosphotransferase) domain 1"/>
    <property type="match status" value="1"/>
</dbReference>
<feature type="region of interest" description="Disordered" evidence="1">
    <location>
        <begin position="559"/>
        <end position="579"/>
    </location>
</feature>
<comment type="caution">
    <text evidence="2">The sequence shown here is derived from an EMBL/GenBank/DDBJ whole genome shotgun (WGS) entry which is preliminary data.</text>
</comment>
<dbReference type="EMBL" id="JROU02000045">
    <property type="protein sequence ID" value="OEH80557.1"/>
    <property type="molecule type" value="Genomic_DNA"/>
</dbReference>
<organism evidence="2 3">
    <name type="scientific">Cyclospora cayetanensis</name>
    <dbReference type="NCBI Taxonomy" id="88456"/>
    <lineage>
        <taxon>Eukaryota</taxon>
        <taxon>Sar</taxon>
        <taxon>Alveolata</taxon>
        <taxon>Apicomplexa</taxon>
        <taxon>Conoidasida</taxon>
        <taxon>Coccidia</taxon>
        <taxon>Eucoccidiorida</taxon>
        <taxon>Eimeriorina</taxon>
        <taxon>Eimeriidae</taxon>
        <taxon>Cyclospora</taxon>
    </lineage>
</organism>
<keyword evidence="2" id="KW-0418">Kinase</keyword>
<evidence type="ECO:0000313" key="3">
    <source>
        <dbReference type="Proteomes" id="UP000095192"/>
    </source>
</evidence>
<feature type="region of interest" description="Disordered" evidence="1">
    <location>
        <begin position="760"/>
        <end position="812"/>
    </location>
</feature>
<feature type="compositionally biased region" description="Low complexity" evidence="1">
    <location>
        <begin position="772"/>
        <end position="785"/>
    </location>
</feature>
<feature type="compositionally biased region" description="Basic residues" evidence="1">
    <location>
        <begin position="569"/>
        <end position="578"/>
    </location>
</feature>
<feature type="region of interest" description="Disordered" evidence="1">
    <location>
        <begin position="845"/>
        <end position="867"/>
    </location>
</feature>
<keyword evidence="3" id="KW-1185">Reference proteome</keyword>
<sequence>MVPQRQTIYSPADPFLGGSSGTANATQAKAASPDDAIADTADDTYSAAGSACSCASGELLGCLGSTNSKVTASLLLCSLVLKRLVRFGGHRLLHPVLHMLLLSMNRLMGTSPAAVSETKRDADAREAAEEAVEGAAEEAAEEAVKGAVKGSAEEAAAAASMLFLLCATSKAWLYGLRNETKAMRRVSLLLHCIQERLEAYGGELAAASKQVAAATRCLCRTCDDSRWGAAKDSAQEYPLQQAQHNPCATSTAKFLRHETAARCCGSSRTPAAAGTAAPLRKAAMEAKTLASLAYARSCLLRLLHASLEAAKKDGAATHESSGNREIPMKGSVRSSIRQDAALSREYAAFVSEQSYSTLNSSLSSMKCSLNNSSLSSIPTKNPKERPTTLVELCGSLLSGGDTTSVTEQHDVFISFDAAAASNASLEGCKCCCSRDAGDESSSSRLHLLHIAAARYSLCAALSVATASLQLLTQEAVASAAAAAAALLDRQLKGTLLQCCCCISSPVRNGCLPAASAATHAACCLLACIAEFVAVLLQKAVGDPHATLLLLRSSRLEGVHQHQEQEQKMQHRQHQKQQHPKQLDVLLLRARGMITVGRTVAMDVVFLHLKQHLATAAQLATVLGGRLLLPAAAGSATTALPSKSAAASLRFQRTFEGRPWMAAAAERSAGRARDGAAPMHALEDQAASLGSCEKKTHRFTSDTHFLTQSPSPPLALGTLASGISGVRTAHPKSECSEDVDTPSLFSASQRLPFYREASADFKRPPVAETPQTASAAANSAEGSSPALDMNSPANTGKRGGGSWHKQLSRSTLQQARRFDAEIEEKGEEEQQQQPLAGANAVEGNATATAAAARHTATDSTRTEAGSRNSGFKLTDAAFSLAKDADFPQKPLTAELPWVVPWRGLQQVAAAAAEAKISSVFPAITARLDRQQPQPPQQQERLDAQMHALLIALTVSLLVHDGRHEISEEQEASEDAVITAPARTYGCVWGVASVFECGAVALKELPAPLDEKVSFRQPFWVKKARDRQMLMLLPATSSLLSVKWVDGAQKDREAFSAFFLPFLSISPREFLYTVARAEWKGEEVAGAVLGGLFNEVSALDGFRLSLPVVCEVFDFGVELLPLPHQHLMHRQNTGKGETHPLVLMPLVALADFGEARLLLGQEELSRRPRGTEINKSPEMLQLLPPSLQRLPPSASQRKKPRRHLKRRVLVRQGEVESVVGDREARSVRKRTAPSRCRRAVSVESAGGEAVAVGGSCKAQTPSEEEGRAGDVSCGLNEACDVWCLGCLFFELLTGCLLFASDPQFFSRLSRSFSSPSLRRFPPHG</sequence>
<dbReference type="InParanoid" id="A0A1D3DAS1"/>
<proteinExistence type="predicted"/>
<feature type="region of interest" description="Disordered" evidence="1">
    <location>
        <begin position="313"/>
        <end position="332"/>
    </location>
</feature>
<dbReference type="GO" id="GO:0016301">
    <property type="term" value="F:kinase activity"/>
    <property type="evidence" value="ECO:0007669"/>
    <property type="project" value="UniProtKB-KW"/>
</dbReference>
<keyword evidence="2" id="KW-0808">Transferase</keyword>
<gene>
    <name evidence="2" type="ORF">cyc_02517</name>
</gene>
<evidence type="ECO:0000256" key="1">
    <source>
        <dbReference type="SAM" id="MobiDB-lite"/>
    </source>
</evidence>
<dbReference type="SUPFAM" id="SSF56112">
    <property type="entry name" value="Protein kinase-like (PK-like)"/>
    <property type="match status" value="1"/>
</dbReference>